<sequence>MMNVTAMGAGIFRRGMKFGALYAVVLGLSMSFVIFIGSVIGDCDPGPGCHDNDAAVIGRGILSAMPIIALFSTLLCAGAGSARRFLDDRIGLHATAWLLGGLTVAAVWASFDLAMTLHLWLQT</sequence>
<name>A0A086P841_SPHHM</name>
<evidence type="ECO:0000256" key="1">
    <source>
        <dbReference type="SAM" id="Phobius"/>
    </source>
</evidence>
<protein>
    <submittedName>
        <fullName evidence="2">Uncharacterized protein</fullName>
    </submittedName>
</protein>
<gene>
    <name evidence="2" type="ORF">BV98_002677</name>
</gene>
<dbReference type="RefSeq" id="WP_156103373.1">
    <property type="nucleotide sequence ID" value="NZ_BCZD01000033.1"/>
</dbReference>
<evidence type="ECO:0000313" key="2">
    <source>
        <dbReference type="EMBL" id="KFG89559.1"/>
    </source>
</evidence>
<feature type="transmembrane region" description="Helical" evidence="1">
    <location>
        <begin position="61"/>
        <end position="82"/>
    </location>
</feature>
<dbReference type="OrthoDB" id="10005641at2"/>
<comment type="caution">
    <text evidence="2">The sequence shown here is derived from an EMBL/GenBank/DDBJ whole genome shotgun (WGS) entry which is preliminary data.</text>
</comment>
<keyword evidence="1" id="KW-0812">Transmembrane</keyword>
<reference evidence="2" key="1">
    <citation type="submission" date="2014-08" db="EMBL/GenBank/DDBJ databases">
        <title>Draft genome sequences of Sphingobium herbicidovorans.</title>
        <authorList>
            <person name="Gan H.M."/>
            <person name="Gan H.Y."/>
            <person name="Savka M.A."/>
        </authorList>
    </citation>
    <scope>NUCLEOTIDE SEQUENCE [LARGE SCALE GENOMIC DNA]</scope>
    <source>
        <strain evidence="2">NBRC 16415</strain>
    </source>
</reference>
<feature type="transmembrane region" description="Helical" evidence="1">
    <location>
        <begin position="94"/>
        <end position="121"/>
    </location>
</feature>
<keyword evidence="1" id="KW-0472">Membrane</keyword>
<dbReference type="AlphaFoldDB" id="A0A086P841"/>
<dbReference type="Proteomes" id="UP000024284">
    <property type="component" value="Unassembled WGS sequence"/>
</dbReference>
<evidence type="ECO:0000313" key="3">
    <source>
        <dbReference type="Proteomes" id="UP000024284"/>
    </source>
</evidence>
<proteinExistence type="predicted"/>
<dbReference type="EMBL" id="JFZA02000024">
    <property type="protein sequence ID" value="KFG89559.1"/>
    <property type="molecule type" value="Genomic_DNA"/>
</dbReference>
<accession>A0A086P841</accession>
<feature type="transmembrane region" description="Helical" evidence="1">
    <location>
        <begin position="20"/>
        <end position="41"/>
    </location>
</feature>
<organism evidence="2 3">
    <name type="scientific">Sphingobium herbicidovorans (strain ATCC 700291 / DSM 11019 / CCUG 56400 / KCTC 2939 / LMG 18315 / NBRC 16415 / MH)</name>
    <name type="common">Sphingomonas herbicidovorans</name>
    <dbReference type="NCBI Taxonomy" id="1219045"/>
    <lineage>
        <taxon>Bacteria</taxon>
        <taxon>Pseudomonadati</taxon>
        <taxon>Pseudomonadota</taxon>
        <taxon>Alphaproteobacteria</taxon>
        <taxon>Sphingomonadales</taxon>
        <taxon>Sphingomonadaceae</taxon>
        <taxon>Sphingobium</taxon>
    </lineage>
</organism>
<keyword evidence="1" id="KW-1133">Transmembrane helix</keyword>
<dbReference type="STRING" id="76947.GCA_002080435_04241"/>
<keyword evidence="3" id="KW-1185">Reference proteome</keyword>
<dbReference type="PATRIC" id="fig|1219045.3.peg.2711"/>